<dbReference type="Proteomes" id="UP000520767">
    <property type="component" value="Unassembled WGS sequence"/>
</dbReference>
<sequence>MTSEVTTKQAGAEPEPPPQQRKQRREFVNALFRFQSLFGLVAVFVVAVVFSPRHNGELLFLNADNLANVVRAMSEIGIMAVGMTFVILVGGIDLSVGAVLGLAAVGSAVLMVNDDFGVVATVVIVLAIGLFFGFLQGMASALFGIQAFIVTLAGMQIARGLARIWSGGQGVAIAYGDGPGEAPVTFSLLGERTFNGIVPIPALIFAVVAVVAIVFLRTSAFARHVYAIGGNEKAARLSGVPVTRVKVIVFCICGFLAALAGIVHAGQLNQGSPNDGFGYELDAIAAVVIGGTSLMGGRGSVVGTVAGALLLGVLNNFLGLHGVDPNVQLLVKGLVIVVAAGLQRLRPTV</sequence>
<protein>
    <submittedName>
        <fullName evidence="10">Ribose transport system permease protein</fullName>
    </submittedName>
</protein>
<dbReference type="AlphaFoldDB" id="A0A7W7QF01"/>
<dbReference type="GO" id="GO:0005886">
    <property type="term" value="C:plasma membrane"/>
    <property type="evidence" value="ECO:0007669"/>
    <property type="project" value="UniProtKB-SubCell"/>
</dbReference>
<name>A0A7W7QF01_9PSEU</name>
<keyword evidence="3" id="KW-1003">Cell membrane</keyword>
<feature type="transmembrane region" description="Helical" evidence="9">
    <location>
        <begin position="118"/>
        <end position="135"/>
    </location>
</feature>
<evidence type="ECO:0000256" key="5">
    <source>
        <dbReference type="ARBA" id="ARBA00022692"/>
    </source>
</evidence>
<dbReference type="PANTHER" id="PTHR32196:SF21">
    <property type="entry name" value="ABC TRANSPORTER PERMEASE PROTEIN YPHD-RELATED"/>
    <property type="match status" value="1"/>
</dbReference>
<feature type="transmembrane region" description="Helical" evidence="9">
    <location>
        <begin position="245"/>
        <end position="265"/>
    </location>
</feature>
<evidence type="ECO:0000256" key="9">
    <source>
        <dbReference type="SAM" id="Phobius"/>
    </source>
</evidence>
<comment type="caution">
    <text evidence="10">The sequence shown here is derived from an EMBL/GenBank/DDBJ whole genome shotgun (WGS) entry which is preliminary data.</text>
</comment>
<proteinExistence type="predicted"/>
<keyword evidence="5 9" id="KW-0812">Transmembrane</keyword>
<evidence type="ECO:0000256" key="3">
    <source>
        <dbReference type="ARBA" id="ARBA00022475"/>
    </source>
</evidence>
<gene>
    <name evidence="10" type="ORF">FHR82_008656</name>
</gene>
<dbReference type="RefSeq" id="WP_184816380.1">
    <property type="nucleotide sequence ID" value="NZ_JACHJQ010000013.1"/>
</dbReference>
<evidence type="ECO:0000256" key="6">
    <source>
        <dbReference type="ARBA" id="ARBA00022989"/>
    </source>
</evidence>
<evidence type="ECO:0000256" key="4">
    <source>
        <dbReference type="ARBA" id="ARBA00022519"/>
    </source>
</evidence>
<feature type="region of interest" description="Disordered" evidence="8">
    <location>
        <begin position="1"/>
        <end position="22"/>
    </location>
</feature>
<dbReference type="GO" id="GO:0022857">
    <property type="term" value="F:transmembrane transporter activity"/>
    <property type="evidence" value="ECO:0007669"/>
    <property type="project" value="InterPro"/>
</dbReference>
<accession>A0A7W7QF01</accession>
<feature type="transmembrane region" description="Helical" evidence="9">
    <location>
        <begin position="94"/>
        <end position="112"/>
    </location>
</feature>
<dbReference type="Pfam" id="PF02653">
    <property type="entry name" value="BPD_transp_2"/>
    <property type="match status" value="1"/>
</dbReference>
<organism evidence="10 11">
    <name type="scientific">Actinophytocola algeriensis</name>
    <dbReference type="NCBI Taxonomy" id="1768010"/>
    <lineage>
        <taxon>Bacteria</taxon>
        <taxon>Bacillati</taxon>
        <taxon>Actinomycetota</taxon>
        <taxon>Actinomycetes</taxon>
        <taxon>Pseudonocardiales</taxon>
        <taxon>Pseudonocardiaceae</taxon>
    </lineage>
</organism>
<evidence type="ECO:0000256" key="2">
    <source>
        <dbReference type="ARBA" id="ARBA00022448"/>
    </source>
</evidence>
<keyword evidence="2" id="KW-0813">Transport</keyword>
<comment type="subcellular location">
    <subcellularLocation>
        <location evidence="1">Cell membrane</location>
        <topology evidence="1">Multi-pass membrane protein</topology>
    </subcellularLocation>
</comment>
<dbReference type="PANTHER" id="PTHR32196">
    <property type="entry name" value="ABC TRANSPORTER PERMEASE PROTEIN YPHD-RELATED-RELATED"/>
    <property type="match status" value="1"/>
</dbReference>
<dbReference type="EMBL" id="JACHJQ010000013">
    <property type="protein sequence ID" value="MBB4912385.1"/>
    <property type="molecule type" value="Genomic_DNA"/>
</dbReference>
<feature type="transmembrane region" description="Helical" evidence="9">
    <location>
        <begin position="196"/>
        <end position="216"/>
    </location>
</feature>
<evidence type="ECO:0000256" key="8">
    <source>
        <dbReference type="SAM" id="MobiDB-lite"/>
    </source>
</evidence>
<keyword evidence="6 9" id="KW-1133">Transmembrane helix</keyword>
<evidence type="ECO:0000313" key="11">
    <source>
        <dbReference type="Proteomes" id="UP000520767"/>
    </source>
</evidence>
<dbReference type="InterPro" id="IPR001851">
    <property type="entry name" value="ABC_transp_permease"/>
</dbReference>
<feature type="transmembrane region" description="Helical" evidence="9">
    <location>
        <begin position="70"/>
        <end position="89"/>
    </location>
</feature>
<keyword evidence="11" id="KW-1185">Reference proteome</keyword>
<evidence type="ECO:0000313" key="10">
    <source>
        <dbReference type="EMBL" id="MBB4912385.1"/>
    </source>
</evidence>
<keyword evidence="4" id="KW-0997">Cell inner membrane</keyword>
<evidence type="ECO:0000256" key="7">
    <source>
        <dbReference type="ARBA" id="ARBA00023136"/>
    </source>
</evidence>
<feature type="transmembrane region" description="Helical" evidence="9">
    <location>
        <begin position="30"/>
        <end position="50"/>
    </location>
</feature>
<keyword evidence="7 9" id="KW-0472">Membrane</keyword>
<feature type="transmembrane region" description="Helical" evidence="9">
    <location>
        <begin position="142"/>
        <end position="162"/>
    </location>
</feature>
<evidence type="ECO:0000256" key="1">
    <source>
        <dbReference type="ARBA" id="ARBA00004651"/>
    </source>
</evidence>
<reference evidence="10 11" key="1">
    <citation type="submission" date="2020-08" db="EMBL/GenBank/DDBJ databases">
        <title>Genomic Encyclopedia of Type Strains, Phase III (KMG-III): the genomes of soil and plant-associated and newly described type strains.</title>
        <authorList>
            <person name="Whitman W."/>
        </authorList>
    </citation>
    <scope>NUCLEOTIDE SEQUENCE [LARGE SCALE GENOMIC DNA]</scope>
    <source>
        <strain evidence="10 11">CECT 8960</strain>
    </source>
</reference>
<feature type="transmembrane region" description="Helical" evidence="9">
    <location>
        <begin position="301"/>
        <end position="321"/>
    </location>
</feature>
<dbReference type="CDD" id="cd06579">
    <property type="entry name" value="TM_PBP1_transp_AraH_like"/>
    <property type="match status" value="1"/>
</dbReference>